<gene>
    <name evidence="1" type="ORF">NB063_08685</name>
</gene>
<dbReference type="Pfam" id="PF09956">
    <property type="entry name" value="Phage_cement_2"/>
    <property type="match status" value="1"/>
</dbReference>
<dbReference type="InterPro" id="IPR011231">
    <property type="entry name" value="Phage_VT1-Sakai_H0018"/>
</dbReference>
<dbReference type="EMBL" id="JAMQBK010000024">
    <property type="protein sequence ID" value="MCM2370680.1"/>
    <property type="molecule type" value="Genomic_DNA"/>
</dbReference>
<protein>
    <submittedName>
        <fullName evidence="1">DUF2190 family protein</fullName>
    </submittedName>
</protein>
<comment type="caution">
    <text evidence="1">The sequence shown here is derived from an EMBL/GenBank/DDBJ whole genome shotgun (WGS) entry which is preliminary data.</text>
</comment>
<keyword evidence="2" id="KW-1185">Reference proteome</keyword>
<dbReference type="PIRSF" id="PIRSF030771">
    <property type="entry name" value="UCP030771"/>
    <property type="match status" value="1"/>
</dbReference>
<reference evidence="1 2" key="1">
    <citation type="journal article" date="2022" name="Syst. Appl. Microbiol.">
        <title>Rhodopirellula aestuarii sp. nov., a novel member of the genus Rhodopirellula isolated from brackish sediments collected in the Tagus River estuary, Portugal.</title>
        <authorList>
            <person name="Vitorino I.R."/>
            <person name="Klimek D."/>
            <person name="Calusinska M."/>
            <person name="Lobo-da-Cunha A."/>
            <person name="Vasconcelos V."/>
            <person name="Lage O.M."/>
        </authorList>
    </citation>
    <scope>NUCLEOTIDE SEQUENCE [LARGE SCALE GENOMIC DNA]</scope>
    <source>
        <strain evidence="1 2">ICT_H3.1</strain>
    </source>
</reference>
<dbReference type="RefSeq" id="WP_250928347.1">
    <property type="nucleotide sequence ID" value="NZ_JAMQBK010000024.1"/>
</dbReference>
<name>A0ABT0U1F2_9BACT</name>
<organism evidence="1 2">
    <name type="scientific">Aporhodopirellula aestuarii</name>
    <dbReference type="NCBI Taxonomy" id="2950107"/>
    <lineage>
        <taxon>Bacteria</taxon>
        <taxon>Pseudomonadati</taxon>
        <taxon>Planctomycetota</taxon>
        <taxon>Planctomycetia</taxon>
        <taxon>Pirellulales</taxon>
        <taxon>Pirellulaceae</taxon>
        <taxon>Aporhodopirellula</taxon>
    </lineage>
</organism>
<proteinExistence type="predicted"/>
<dbReference type="Proteomes" id="UP001202961">
    <property type="component" value="Unassembled WGS sequence"/>
</dbReference>
<evidence type="ECO:0000313" key="2">
    <source>
        <dbReference type="Proteomes" id="UP001202961"/>
    </source>
</evidence>
<sequence>MSAAEFVHDGSAIDHTPVADLASGEIVVQGDLVGITRRAIKADTLGAIAVEGVFDVPKDPAGAVAFTVGQKVYVDGSNEPQTTATGNKLLGKAVLPAATDDEIVRVRLSQ</sequence>
<evidence type="ECO:0000313" key="1">
    <source>
        <dbReference type="EMBL" id="MCM2370680.1"/>
    </source>
</evidence>
<accession>A0ABT0U1F2</accession>